<evidence type="ECO:0000313" key="3">
    <source>
        <dbReference type="Proteomes" id="UP000308652"/>
    </source>
</evidence>
<organism evidence="2 3">
    <name type="scientific">Crucibulum laeve</name>
    <dbReference type="NCBI Taxonomy" id="68775"/>
    <lineage>
        <taxon>Eukaryota</taxon>
        <taxon>Fungi</taxon>
        <taxon>Dikarya</taxon>
        <taxon>Basidiomycota</taxon>
        <taxon>Agaricomycotina</taxon>
        <taxon>Agaricomycetes</taxon>
        <taxon>Agaricomycetidae</taxon>
        <taxon>Agaricales</taxon>
        <taxon>Agaricineae</taxon>
        <taxon>Nidulariaceae</taxon>
        <taxon>Crucibulum</taxon>
    </lineage>
</organism>
<dbReference type="Proteomes" id="UP000308652">
    <property type="component" value="Unassembled WGS sequence"/>
</dbReference>
<dbReference type="AlphaFoldDB" id="A0A5C3MLB8"/>
<feature type="compositionally biased region" description="Low complexity" evidence="1">
    <location>
        <begin position="22"/>
        <end position="36"/>
    </location>
</feature>
<evidence type="ECO:0000313" key="2">
    <source>
        <dbReference type="EMBL" id="TFK41941.1"/>
    </source>
</evidence>
<feature type="region of interest" description="Disordered" evidence="1">
    <location>
        <begin position="1"/>
        <end position="41"/>
    </location>
</feature>
<proteinExistence type="predicted"/>
<feature type="region of interest" description="Disordered" evidence="1">
    <location>
        <begin position="245"/>
        <end position="270"/>
    </location>
</feature>
<accession>A0A5C3MLB8</accession>
<protein>
    <submittedName>
        <fullName evidence="2">Uncharacterized protein</fullName>
    </submittedName>
</protein>
<sequence>MRRSSLNVPSSSTNNSAIGNYSFTSGETSSSGPSNSVEAHSQSPILLSIEVPELHHDAYFSSPPSASSDMIVTPPVDWHEFPCQMTDTASGLNLNGSSSTVASISPQWALWPLSDPCQSFQTSQLLPSELSCTAVDKTQWNTIQGQHAMSAQTHLFQKYNSYSEHSEMAHNLISPRCAQTYYAQHDYQSHVPSTKMSSNIRHSEVSLSSPYSLPITQPTLKLHQPRPFRHIPIISLAELASVCDKPAEPTHEPHPSLSFDRHSPLLSNPLISHQNKANTHAQGALYPPCVQQMQDAYSPPFIAMHNAPRDHHNVPAQTILCSCGCMESYTIS</sequence>
<dbReference type="OrthoDB" id="3032312at2759"/>
<keyword evidence="3" id="KW-1185">Reference proteome</keyword>
<reference evidence="2 3" key="1">
    <citation type="journal article" date="2019" name="Nat. Ecol. Evol.">
        <title>Megaphylogeny resolves global patterns of mushroom evolution.</title>
        <authorList>
            <person name="Varga T."/>
            <person name="Krizsan K."/>
            <person name="Foldi C."/>
            <person name="Dima B."/>
            <person name="Sanchez-Garcia M."/>
            <person name="Sanchez-Ramirez S."/>
            <person name="Szollosi G.J."/>
            <person name="Szarkandi J.G."/>
            <person name="Papp V."/>
            <person name="Albert L."/>
            <person name="Andreopoulos W."/>
            <person name="Angelini C."/>
            <person name="Antonin V."/>
            <person name="Barry K.W."/>
            <person name="Bougher N.L."/>
            <person name="Buchanan P."/>
            <person name="Buyck B."/>
            <person name="Bense V."/>
            <person name="Catcheside P."/>
            <person name="Chovatia M."/>
            <person name="Cooper J."/>
            <person name="Damon W."/>
            <person name="Desjardin D."/>
            <person name="Finy P."/>
            <person name="Geml J."/>
            <person name="Haridas S."/>
            <person name="Hughes K."/>
            <person name="Justo A."/>
            <person name="Karasinski D."/>
            <person name="Kautmanova I."/>
            <person name="Kiss B."/>
            <person name="Kocsube S."/>
            <person name="Kotiranta H."/>
            <person name="LaButti K.M."/>
            <person name="Lechner B.E."/>
            <person name="Liimatainen K."/>
            <person name="Lipzen A."/>
            <person name="Lukacs Z."/>
            <person name="Mihaltcheva S."/>
            <person name="Morgado L.N."/>
            <person name="Niskanen T."/>
            <person name="Noordeloos M.E."/>
            <person name="Ohm R.A."/>
            <person name="Ortiz-Santana B."/>
            <person name="Ovrebo C."/>
            <person name="Racz N."/>
            <person name="Riley R."/>
            <person name="Savchenko A."/>
            <person name="Shiryaev A."/>
            <person name="Soop K."/>
            <person name="Spirin V."/>
            <person name="Szebenyi C."/>
            <person name="Tomsovsky M."/>
            <person name="Tulloss R.E."/>
            <person name="Uehling J."/>
            <person name="Grigoriev I.V."/>
            <person name="Vagvolgyi C."/>
            <person name="Papp T."/>
            <person name="Martin F.M."/>
            <person name="Miettinen O."/>
            <person name="Hibbett D.S."/>
            <person name="Nagy L.G."/>
        </authorList>
    </citation>
    <scope>NUCLEOTIDE SEQUENCE [LARGE SCALE GENOMIC DNA]</scope>
    <source>
        <strain evidence="2 3">CBS 166.37</strain>
    </source>
</reference>
<gene>
    <name evidence="2" type="ORF">BDQ12DRAFT_677422</name>
</gene>
<evidence type="ECO:0000256" key="1">
    <source>
        <dbReference type="SAM" id="MobiDB-lite"/>
    </source>
</evidence>
<feature type="compositionally biased region" description="Basic and acidic residues" evidence="1">
    <location>
        <begin position="245"/>
        <end position="263"/>
    </location>
</feature>
<dbReference type="EMBL" id="ML213593">
    <property type="protein sequence ID" value="TFK41941.1"/>
    <property type="molecule type" value="Genomic_DNA"/>
</dbReference>
<name>A0A5C3MLB8_9AGAR</name>
<feature type="compositionally biased region" description="Polar residues" evidence="1">
    <location>
        <begin position="1"/>
        <end position="21"/>
    </location>
</feature>